<comment type="subcellular location">
    <subcellularLocation>
        <location evidence="1 7">Cell membrane</location>
        <topology evidence="1 7">Multi-pass membrane protein</topology>
    </subcellularLocation>
</comment>
<evidence type="ECO:0000313" key="9">
    <source>
        <dbReference type="EMBL" id="RAS71114.1"/>
    </source>
</evidence>
<dbReference type="PANTHER" id="PTHR43386:SF25">
    <property type="entry name" value="PEPTIDE ABC TRANSPORTER PERMEASE PROTEIN"/>
    <property type="match status" value="1"/>
</dbReference>
<dbReference type="EMBL" id="QLTT01000001">
    <property type="protein sequence ID" value="RAS71114.1"/>
    <property type="molecule type" value="Genomic_DNA"/>
</dbReference>
<evidence type="ECO:0000259" key="8">
    <source>
        <dbReference type="PROSITE" id="PS50928"/>
    </source>
</evidence>
<dbReference type="Pfam" id="PF00528">
    <property type="entry name" value="BPD_transp_1"/>
    <property type="match status" value="1"/>
</dbReference>
<organism evidence="9 10">
    <name type="scientific">Lentzea atacamensis</name>
    <dbReference type="NCBI Taxonomy" id="531938"/>
    <lineage>
        <taxon>Bacteria</taxon>
        <taxon>Bacillati</taxon>
        <taxon>Actinomycetota</taxon>
        <taxon>Actinomycetes</taxon>
        <taxon>Pseudonocardiales</taxon>
        <taxon>Pseudonocardiaceae</taxon>
        <taxon>Lentzea</taxon>
    </lineage>
</organism>
<dbReference type="RefSeq" id="WP_233441949.1">
    <property type="nucleotide sequence ID" value="NZ_QLTT01000001.1"/>
</dbReference>
<keyword evidence="5 7" id="KW-1133">Transmembrane helix</keyword>
<dbReference type="CDD" id="cd06261">
    <property type="entry name" value="TM_PBP2"/>
    <property type="match status" value="1"/>
</dbReference>
<evidence type="ECO:0000256" key="7">
    <source>
        <dbReference type="RuleBase" id="RU363032"/>
    </source>
</evidence>
<evidence type="ECO:0000256" key="5">
    <source>
        <dbReference type="ARBA" id="ARBA00022989"/>
    </source>
</evidence>
<dbReference type="SUPFAM" id="SSF161098">
    <property type="entry name" value="MetI-like"/>
    <property type="match status" value="1"/>
</dbReference>
<keyword evidence="4 7" id="KW-0812">Transmembrane</keyword>
<reference evidence="9 10" key="1">
    <citation type="submission" date="2018-06" db="EMBL/GenBank/DDBJ databases">
        <title>Genomic Encyclopedia of Type Strains, Phase IV (KMG-IV): sequencing the most valuable type-strain genomes for metagenomic binning, comparative biology and taxonomic classification.</title>
        <authorList>
            <person name="Goeker M."/>
        </authorList>
    </citation>
    <scope>NUCLEOTIDE SEQUENCE [LARGE SCALE GENOMIC DNA]</scope>
    <source>
        <strain evidence="9 10">DSM 45479</strain>
    </source>
</reference>
<dbReference type="PROSITE" id="PS50928">
    <property type="entry name" value="ABC_TM1"/>
    <property type="match status" value="1"/>
</dbReference>
<protein>
    <submittedName>
        <fullName evidence="9">Peptide/nickel transport system permease protein</fullName>
    </submittedName>
</protein>
<dbReference type="InterPro" id="IPR035906">
    <property type="entry name" value="MetI-like_sf"/>
</dbReference>
<dbReference type="InterPro" id="IPR050366">
    <property type="entry name" value="BP-dependent_transpt_permease"/>
</dbReference>
<dbReference type="PANTHER" id="PTHR43386">
    <property type="entry name" value="OLIGOPEPTIDE TRANSPORT SYSTEM PERMEASE PROTEIN APPC"/>
    <property type="match status" value="1"/>
</dbReference>
<feature type="transmembrane region" description="Helical" evidence="7">
    <location>
        <begin position="76"/>
        <end position="101"/>
    </location>
</feature>
<evidence type="ECO:0000256" key="3">
    <source>
        <dbReference type="ARBA" id="ARBA00022475"/>
    </source>
</evidence>
<evidence type="ECO:0000256" key="1">
    <source>
        <dbReference type="ARBA" id="ARBA00004651"/>
    </source>
</evidence>
<dbReference type="Gene3D" id="1.10.3720.10">
    <property type="entry name" value="MetI-like"/>
    <property type="match status" value="1"/>
</dbReference>
<evidence type="ECO:0000256" key="6">
    <source>
        <dbReference type="ARBA" id="ARBA00023136"/>
    </source>
</evidence>
<feature type="transmembrane region" description="Helical" evidence="7">
    <location>
        <begin position="232"/>
        <end position="255"/>
    </location>
</feature>
<evidence type="ECO:0000256" key="2">
    <source>
        <dbReference type="ARBA" id="ARBA00022448"/>
    </source>
</evidence>
<keyword evidence="2 7" id="KW-0813">Transport</keyword>
<name>A0ABX9EIV9_9PSEU</name>
<feature type="transmembrane region" description="Helical" evidence="7">
    <location>
        <begin position="193"/>
        <end position="212"/>
    </location>
</feature>
<accession>A0ABX9EIV9</accession>
<comment type="similarity">
    <text evidence="7">Belongs to the binding-protein-dependent transport system permease family.</text>
</comment>
<feature type="transmembrane region" description="Helical" evidence="7">
    <location>
        <begin position="21"/>
        <end position="42"/>
    </location>
</feature>
<dbReference type="Proteomes" id="UP000248714">
    <property type="component" value="Unassembled WGS sequence"/>
</dbReference>
<feature type="domain" description="ABC transmembrane type-1" evidence="8">
    <location>
        <begin position="73"/>
        <end position="255"/>
    </location>
</feature>
<keyword evidence="6 7" id="KW-0472">Membrane</keyword>
<feature type="transmembrane region" description="Helical" evidence="7">
    <location>
        <begin position="108"/>
        <end position="128"/>
    </location>
</feature>
<feature type="transmembrane region" description="Helical" evidence="7">
    <location>
        <begin position="134"/>
        <end position="159"/>
    </location>
</feature>
<keyword evidence="3" id="KW-1003">Cell membrane</keyword>
<keyword evidence="10" id="KW-1185">Reference proteome</keyword>
<evidence type="ECO:0000313" key="10">
    <source>
        <dbReference type="Proteomes" id="UP000248714"/>
    </source>
</evidence>
<proteinExistence type="inferred from homology"/>
<evidence type="ECO:0000256" key="4">
    <source>
        <dbReference type="ARBA" id="ARBA00022692"/>
    </source>
</evidence>
<sequence length="262" mass="27368">MSRDGQATVSRRRWLARGLGRWWLLGLLALILIAPELAPHAATDVVGLPYSSQGLFGTDHLGRDVLSRLLHGGRPMVLTSLAAAALGTGIGTVIGLIAAWWRPFVMRPWDAVAAVPSILVLLLILTAMPNRAGIVLAVALASVPLSARVVHAAAAQVIGKAHVEHAKVRGETTAWILSREVLPLIGTTVLADLGLRFVMAVYLVAAAGFLGLSTTSSDWGLLVVEALPGAALQPVALLAPVIGIALIAVSANIFADRVRGRA</sequence>
<comment type="caution">
    <text evidence="9">The sequence shown here is derived from an EMBL/GenBank/DDBJ whole genome shotgun (WGS) entry which is preliminary data.</text>
</comment>
<dbReference type="InterPro" id="IPR000515">
    <property type="entry name" value="MetI-like"/>
</dbReference>
<gene>
    <name evidence="9" type="ORF">C8D87_1011415</name>
</gene>